<dbReference type="RefSeq" id="XP_018001041.1">
    <property type="nucleotide sequence ID" value="XM_018148568.1"/>
</dbReference>
<evidence type="ECO:0000259" key="3">
    <source>
        <dbReference type="Pfam" id="PF24883"/>
    </source>
</evidence>
<feature type="domain" description="Nephrocystin 3-like N-terminal" evidence="3">
    <location>
        <begin position="484"/>
        <end position="650"/>
    </location>
</feature>
<evidence type="ECO:0000256" key="2">
    <source>
        <dbReference type="SAM" id="MobiDB-lite"/>
    </source>
</evidence>
<sequence>MNPRVEADDEAATLRPDDDEATTLRPDDIGTISDETATYVQAAESTLANSLAAQVRLSHNHGPDQRYMEQRSLPPRTVQFNPQLEMHAQKFREIVEEYRHSVTEKQIKDLDLSKTHSWDEVFRVVRTAQDKYIRAGQKPVRRASRFLGRQSESVLPFLRIIPNGTYTSMICGGLKSAMHLSNAREEVLRTIEDMPEIILQAEHAVETFPPDLSLDDKADELYLSIFTALQGAVEWFAKNPIGKQTAALVQGPLYNKAFKQNIKALDDALESFKKRCDTLRDGAIVDTHKTVKTTHTLVGQVATTTGEIEVTTKDTRELVQTLQSGAEDLMRTANGTDARLIQVKTEAQWVGEGINTRIGDVQSTQRATRARIEDIHDAQHATHAAVDKMTDVQRAIHEATEAMTLSRQNAEWQSNAAKQIRQLRRKVKRLETSGSAASLSDLLEIIDVDENLAENDRMAVRRGCQSLSASDAQVPHGIIVGQIYTDWVSANDSGALFIEGGQPMVSGNRYTSLSLLSCIVTDVLQQDITIHHFCRRHVRVDDLFHGPKGMMRNLIHQVARYLNASTALKFPHNPRNRKLLESHDLSTLCACFAYVVEQVPDDPVIFCIIDGIDAFEKHTWAAECRKVMNTLQDMAHGEADGPVFKLLVTSPGRSKFVGSDFDDQQRMRLASAGNTSRDNPTPRELAQGARRQQRRRNSEVYRGLRASAVAAMKESSDESSDSELSSASNPD</sequence>
<keyword evidence="1" id="KW-0677">Repeat</keyword>
<comment type="caution">
    <text evidence="4">The sequence shown here is derived from an EMBL/GenBank/DDBJ whole genome shotgun (WGS) entry which is preliminary data.</text>
</comment>
<gene>
    <name evidence="4" type="ORF">AB675_8144</name>
</gene>
<evidence type="ECO:0000256" key="1">
    <source>
        <dbReference type="ARBA" id="ARBA00022737"/>
    </source>
</evidence>
<feature type="region of interest" description="Disordered" evidence="2">
    <location>
        <begin position="671"/>
        <end position="731"/>
    </location>
</feature>
<dbReference type="PANTHER" id="PTHR40619:SF3">
    <property type="entry name" value="FUNGAL STAND N-TERMINAL GOODBYE DOMAIN-CONTAINING PROTEIN"/>
    <property type="match status" value="1"/>
</dbReference>
<name>A0A0N0NN39_9EURO</name>
<proteinExistence type="predicted"/>
<evidence type="ECO:0000313" key="4">
    <source>
        <dbReference type="EMBL" id="KPI41078.1"/>
    </source>
</evidence>
<dbReference type="AlphaFoldDB" id="A0A0N0NN39"/>
<dbReference type="InterPro" id="IPR056884">
    <property type="entry name" value="NPHP3-like_N"/>
</dbReference>
<reference evidence="4 5" key="1">
    <citation type="submission" date="2015-06" db="EMBL/GenBank/DDBJ databases">
        <title>Draft genome of the ant-associated black yeast Phialophora attae CBS 131958.</title>
        <authorList>
            <person name="Moreno L.F."/>
            <person name="Stielow B.J."/>
            <person name="de Hoog S."/>
            <person name="Vicente V.A."/>
            <person name="Weiss V.A."/>
            <person name="de Vries M."/>
            <person name="Cruz L.M."/>
            <person name="Souza E.M."/>
        </authorList>
    </citation>
    <scope>NUCLEOTIDE SEQUENCE [LARGE SCALE GENOMIC DNA]</scope>
    <source>
        <strain evidence="4 5">CBS 131958</strain>
    </source>
</reference>
<dbReference type="VEuPathDB" id="FungiDB:AB675_8144"/>
<feature type="compositionally biased region" description="Acidic residues" evidence="2">
    <location>
        <begin position="7"/>
        <end position="21"/>
    </location>
</feature>
<dbReference type="OrthoDB" id="4158196at2759"/>
<keyword evidence="5" id="KW-1185">Reference proteome</keyword>
<evidence type="ECO:0000313" key="5">
    <source>
        <dbReference type="Proteomes" id="UP000038010"/>
    </source>
</evidence>
<dbReference type="EMBL" id="LFJN01000010">
    <property type="protein sequence ID" value="KPI41078.1"/>
    <property type="molecule type" value="Genomic_DNA"/>
</dbReference>
<feature type="region of interest" description="Disordered" evidence="2">
    <location>
        <begin position="1"/>
        <end position="24"/>
    </location>
</feature>
<protein>
    <recommendedName>
        <fullName evidence="3">Nephrocystin 3-like N-terminal domain-containing protein</fullName>
    </recommendedName>
</protein>
<feature type="compositionally biased region" description="Low complexity" evidence="2">
    <location>
        <begin position="722"/>
        <end position="731"/>
    </location>
</feature>
<dbReference type="PANTHER" id="PTHR40619">
    <property type="entry name" value="FUNGAL STAND N-TERMINAL GOODBYE DOMAIN-CONTAINING PROTEIN"/>
    <property type="match status" value="1"/>
</dbReference>
<dbReference type="Pfam" id="PF24883">
    <property type="entry name" value="NPHP3_N"/>
    <property type="match status" value="1"/>
</dbReference>
<dbReference type="STRING" id="1664694.A0A0N0NN39"/>
<organism evidence="4 5">
    <name type="scientific">Cyphellophora attinorum</name>
    <dbReference type="NCBI Taxonomy" id="1664694"/>
    <lineage>
        <taxon>Eukaryota</taxon>
        <taxon>Fungi</taxon>
        <taxon>Dikarya</taxon>
        <taxon>Ascomycota</taxon>
        <taxon>Pezizomycotina</taxon>
        <taxon>Eurotiomycetes</taxon>
        <taxon>Chaetothyriomycetidae</taxon>
        <taxon>Chaetothyriales</taxon>
        <taxon>Cyphellophoraceae</taxon>
        <taxon>Cyphellophora</taxon>
    </lineage>
</organism>
<accession>A0A0N0NN39</accession>
<dbReference type="Proteomes" id="UP000038010">
    <property type="component" value="Unassembled WGS sequence"/>
</dbReference>
<dbReference type="GeneID" id="28740447"/>